<evidence type="ECO:0000313" key="2">
    <source>
        <dbReference type="EMBL" id="KDR23509.1"/>
    </source>
</evidence>
<feature type="domain" description="Ig-like" evidence="1">
    <location>
        <begin position="148"/>
        <end position="240"/>
    </location>
</feature>
<dbReference type="Pfam" id="PF07686">
    <property type="entry name" value="V-set"/>
    <property type="match status" value="1"/>
</dbReference>
<proteinExistence type="predicted"/>
<dbReference type="STRING" id="136037.A0A067RUJ3"/>
<dbReference type="PANTHER" id="PTHR23279:SF5">
    <property type="entry name" value="DEFECTIVE PROBOSCIS EXTENSION RESPONSE 8, ISOFORM A"/>
    <property type="match status" value="1"/>
</dbReference>
<dbReference type="SMART" id="SM00409">
    <property type="entry name" value="IG"/>
    <property type="match status" value="2"/>
</dbReference>
<dbReference type="SMART" id="SM00406">
    <property type="entry name" value="IGv"/>
    <property type="match status" value="1"/>
</dbReference>
<gene>
    <name evidence="2" type="ORF">L798_08715</name>
</gene>
<dbReference type="PROSITE" id="PS50835">
    <property type="entry name" value="IG_LIKE"/>
    <property type="match status" value="2"/>
</dbReference>
<dbReference type="InterPro" id="IPR013783">
    <property type="entry name" value="Ig-like_fold"/>
</dbReference>
<dbReference type="FunCoup" id="A0A067RUJ3">
    <property type="interactions" value="81"/>
</dbReference>
<evidence type="ECO:0000313" key="3">
    <source>
        <dbReference type="Proteomes" id="UP000027135"/>
    </source>
</evidence>
<dbReference type="GO" id="GO:0032589">
    <property type="term" value="C:neuron projection membrane"/>
    <property type="evidence" value="ECO:0007669"/>
    <property type="project" value="TreeGrafter"/>
</dbReference>
<dbReference type="InParanoid" id="A0A067RUJ3"/>
<dbReference type="InterPro" id="IPR036179">
    <property type="entry name" value="Ig-like_dom_sf"/>
</dbReference>
<dbReference type="PANTHER" id="PTHR23279">
    <property type="entry name" value="DEFECTIVE PROBOSCIS EXTENSION RESPONSE DPR -RELATED"/>
    <property type="match status" value="1"/>
</dbReference>
<name>A0A067RUJ3_ZOONE</name>
<keyword evidence="3" id="KW-1185">Reference proteome</keyword>
<dbReference type="InterPro" id="IPR007110">
    <property type="entry name" value="Ig-like_dom"/>
</dbReference>
<dbReference type="InterPro" id="IPR037448">
    <property type="entry name" value="Zig-8"/>
</dbReference>
<dbReference type="GO" id="GO:0050808">
    <property type="term" value="P:synapse organization"/>
    <property type="evidence" value="ECO:0007669"/>
    <property type="project" value="TreeGrafter"/>
</dbReference>
<dbReference type="AlphaFoldDB" id="A0A067RUJ3"/>
<dbReference type="SMART" id="SM00408">
    <property type="entry name" value="IGc2"/>
    <property type="match status" value="2"/>
</dbReference>
<protein>
    <recommendedName>
        <fullName evidence="1">Ig-like domain-containing protein</fullName>
    </recommendedName>
</protein>
<dbReference type="FunFam" id="2.60.40.10:FF:000533">
    <property type="entry name" value="Uncharacterized protein, isoform A"/>
    <property type="match status" value="1"/>
</dbReference>
<dbReference type="Gene3D" id="2.60.40.10">
    <property type="entry name" value="Immunoglobulins"/>
    <property type="match status" value="2"/>
</dbReference>
<sequence length="251" mass="27848">PHFDTSVPNNLTGLVGKTAYLNCRVKNLGNRTVSWVRHRDIHLLTVGRYTYTSDQRFEAIHSPHTEDWTLRIRYPQRKDSGIYECQISTTPPVGHPVYLTVVVLVGPTKTPPSTTCTMSCDQQRTHARTSKTLSVENQLHAFLLVSEPITEILGGSDLFINRGSTINLTCLVRFAPEPPPAMLWSHNREVINFDSPRGGISLVTEKGPVTTSRLLIQKAIPSDTGLYTCDPSNANPASVRVHILNGKAVRL</sequence>
<dbReference type="InterPro" id="IPR003599">
    <property type="entry name" value="Ig_sub"/>
</dbReference>
<dbReference type="Pfam" id="PF00047">
    <property type="entry name" value="ig"/>
    <property type="match status" value="1"/>
</dbReference>
<dbReference type="FunFam" id="2.60.40.10:FF:000129">
    <property type="entry name" value="CLUMA_CG018772, isoform A"/>
    <property type="match status" value="1"/>
</dbReference>
<dbReference type="SUPFAM" id="SSF48726">
    <property type="entry name" value="Immunoglobulin"/>
    <property type="match status" value="2"/>
</dbReference>
<dbReference type="InterPro" id="IPR013151">
    <property type="entry name" value="Immunoglobulin_dom"/>
</dbReference>
<dbReference type="EMBL" id="KK852460">
    <property type="protein sequence ID" value="KDR23509.1"/>
    <property type="molecule type" value="Genomic_DNA"/>
</dbReference>
<reference evidence="2 3" key="1">
    <citation type="journal article" date="2014" name="Nat. Commun.">
        <title>Molecular traces of alternative social organization in a termite genome.</title>
        <authorList>
            <person name="Terrapon N."/>
            <person name="Li C."/>
            <person name="Robertson H.M."/>
            <person name="Ji L."/>
            <person name="Meng X."/>
            <person name="Booth W."/>
            <person name="Chen Z."/>
            <person name="Childers C.P."/>
            <person name="Glastad K.M."/>
            <person name="Gokhale K."/>
            <person name="Gowin J."/>
            <person name="Gronenberg W."/>
            <person name="Hermansen R.A."/>
            <person name="Hu H."/>
            <person name="Hunt B.G."/>
            <person name="Huylmans A.K."/>
            <person name="Khalil S.M."/>
            <person name="Mitchell R.D."/>
            <person name="Munoz-Torres M.C."/>
            <person name="Mustard J.A."/>
            <person name="Pan H."/>
            <person name="Reese J.T."/>
            <person name="Scharf M.E."/>
            <person name="Sun F."/>
            <person name="Vogel H."/>
            <person name="Xiao J."/>
            <person name="Yang W."/>
            <person name="Yang Z."/>
            <person name="Yang Z."/>
            <person name="Zhou J."/>
            <person name="Zhu J."/>
            <person name="Brent C.S."/>
            <person name="Elsik C.G."/>
            <person name="Goodisman M.A."/>
            <person name="Liberles D.A."/>
            <person name="Roe R.M."/>
            <person name="Vargo E.L."/>
            <person name="Vilcinskas A."/>
            <person name="Wang J."/>
            <person name="Bornberg-Bauer E."/>
            <person name="Korb J."/>
            <person name="Zhang G."/>
            <person name="Liebig J."/>
        </authorList>
    </citation>
    <scope>NUCLEOTIDE SEQUENCE [LARGE SCALE GENOMIC DNA]</scope>
    <source>
        <tissue evidence="2">Whole organism</tissue>
    </source>
</reference>
<dbReference type="eggNOG" id="KOG3510">
    <property type="taxonomic scope" value="Eukaryota"/>
</dbReference>
<feature type="non-terminal residue" evidence="2">
    <location>
        <position position="1"/>
    </location>
</feature>
<dbReference type="InterPro" id="IPR013106">
    <property type="entry name" value="Ig_V-set"/>
</dbReference>
<evidence type="ECO:0000259" key="1">
    <source>
        <dbReference type="PROSITE" id="PS50835"/>
    </source>
</evidence>
<dbReference type="Proteomes" id="UP000027135">
    <property type="component" value="Unassembled WGS sequence"/>
</dbReference>
<dbReference type="InterPro" id="IPR003598">
    <property type="entry name" value="Ig_sub2"/>
</dbReference>
<feature type="domain" description="Ig-like" evidence="1">
    <location>
        <begin position="1"/>
        <end position="88"/>
    </location>
</feature>
<accession>A0A067RUJ3</accession>
<organism evidence="2 3">
    <name type="scientific">Zootermopsis nevadensis</name>
    <name type="common">Dampwood termite</name>
    <dbReference type="NCBI Taxonomy" id="136037"/>
    <lineage>
        <taxon>Eukaryota</taxon>
        <taxon>Metazoa</taxon>
        <taxon>Ecdysozoa</taxon>
        <taxon>Arthropoda</taxon>
        <taxon>Hexapoda</taxon>
        <taxon>Insecta</taxon>
        <taxon>Pterygota</taxon>
        <taxon>Neoptera</taxon>
        <taxon>Polyneoptera</taxon>
        <taxon>Dictyoptera</taxon>
        <taxon>Blattodea</taxon>
        <taxon>Blattoidea</taxon>
        <taxon>Termitoidae</taxon>
        <taxon>Termopsidae</taxon>
        <taxon>Zootermopsis</taxon>
    </lineage>
</organism>